<dbReference type="InterPro" id="IPR015424">
    <property type="entry name" value="PyrdxlP-dep_Trfase"/>
</dbReference>
<dbReference type="Gene3D" id="3.90.1150.10">
    <property type="entry name" value="Aspartate Aminotransferase, domain 1"/>
    <property type="match status" value="1"/>
</dbReference>
<dbReference type="SUPFAM" id="SSF53383">
    <property type="entry name" value="PLP-dependent transferases"/>
    <property type="match status" value="1"/>
</dbReference>
<accession>A0A4R1K395</accession>
<dbReference type="NCBIfam" id="TIGR04350">
    <property type="entry name" value="C_S_lyase_PatB"/>
    <property type="match status" value="1"/>
</dbReference>
<evidence type="ECO:0000256" key="4">
    <source>
        <dbReference type="ARBA" id="ARBA00023239"/>
    </source>
</evidence>
<dbReference type="PANTHER" id="PTHR43525:SF1">
    <property type="entry name" value="PROTEIN MALY"/>
    <property type="match status" value="1"/>
</dbReference>
<evidence type="ECO:0000256" key="3">
    <source>
        <dbReference type="ARBA" id="ARBA00022898"/>
    </source>
</evidence>
<evidence type="ECO:0000256" key="1">
    <source>
        <dbReference type="ARBA" id="ARBA00001933"/>
    </source>
</evidence>
<keyword evidence="8" id="KW-1185">Reference proteome</keyword>
<dbReference type="EC" id="4.4.1.13" evidence="2"/>
<name>A0A4R1K395_9GAMM</name>
<protein>
    <recommendedName>
        <fullName evidence="2">cysteine-S-conjugate beta-lyase</fullName>
        <ecNumber evidence="2">4.4.1.13</ecNumber>
    </recommendedName>
</protein>
<keyword evidence="4 7" id="KW-0456">Lyase</keyword>
<dbReference type="PANTHER" id="PTHR43525">
    <property type="entry name" value="PROTEIN MALY"/>
    <property type="match status" value="1"/>
</dbReference>
<feature type="domain" description="Aminotransferase class I/classII large" evidence="6">
    <location>
        <begin position="48"/>
        <end position="395"/>
    </location>
</feature>
<dbReference type="InterPro" id="IPR015422">
    <property type="entry name" value="PyrdxlP-dep_Trfase_small"/>
</dbReference>
<dbReference type="OrthoDB" id="3224382at2"/>
<dbReference type="GO" id="GO:0047804">
    <property type="term" value="F:cysteine-S-conjugate beta-lyase activity"/>
    <property type="evidence" value="ECO:0007669"/>
    <property type="project" value="UniProtKB-EC"/>
</dbReference>
<dbReference type="InterPro" id="IPR051798">
    <property type="entry name" value="Class-II_PLP-Dep_Aminotrans"/>
</dbReference>
<evidence type="ECO:0000256" key="2">
    <source>
        <dbReference type="ARBA" id="ARBA00012224"/>
    </source>
</evidence>
<dbReference type="Proteomes" id="UP000295565">
    <property type="component" value="Unassembled WGS sequence"/>
</dbReference>
<dbReference type="AlphaFoldDB" id="A0A4R1K395"/>
<organism evidence="7 8">
    <name type="scientific">Celerinatantimonas diazotrophica</name>
    <dbReference type="NCBI Taxonomy" id="412034"/>
    <lineage>
        <taxon>Bacteria</taxon>
        <taxon>Pseudomonadati</taxon>
        <taxon>Pseudomonadota</taxon>
        <taxon>Gammaproteobacteria</taxon>
        <taxon>Celerinatantimonadaceae</taxon>
        <taxon>Celerinatantimonas</taxon>
    </lineage>
</organism>
<sequence length="402" mass="46280">MQYDFDEMIDRENTNSVSVDGWRARIFKRHQHEHFPFDDIGYIRMWVADMDFATPEVVLDAIRDRLNKRILGYTQVYEQKYYDVLQSWFQRRYGVTIDTSKMVFSPGVVPALKQLVPLIMKDDESILISTPSYTPFKVAGDYNQRRVLYSALVNHNGYYEMDFADLEAKIADPQNHISLFILCNPHNPTGRVWSEEELTRLAQICVKYDIWIIADEIHCDLLRSGLQHHSMANIMPDYQKLILCTAPSKTFNLAGNLVSHIFIRDSSVLARWKNRYADMHSPLSVAAAQAAYEKGEDWLEALKRYLDDNLAFMAEFVQTKLPLAKFTKPEATYLAWVDLTAYQQRLGEAEGWAFFFAKNAGVVLEDGPMFVDNGQGFVRLNIACPRSVLGKALERMAEALID</sequence>
<dbReference type="InterPro" id="IPR004839">
    <property type="entry name" value="Aminotransferase_I/II_large"/>
</dbReference>
<comment type="similarity">
    <text evidence="5">Belongs to the class-II pyridoxal-phosphate-dependent aminotransferase family. MalY/PatB cystathionine beta-lyase subfamily.</text>
</comment>
<evidence type="ECO:0000313" key="8">
    <source>
        <dbReference type="Proteomes" id="UP000295565"/>
    </source>
</evidence>
<gene>
    <name evidence="7" type="ORF">EV690_0686</name>
</gene>
<keyword evidence="3" id="KW-0663">Pyridoxal phosphate</keyword>
<evidence type="ECO:0000313" key="7">
    <source>
        <dbReference type="EMBL" id="TCK58558.1"/>
    </source>
</evidence>
<proteinExistence type="inferred from homology"/>
<dbReference type="Pfam" id="PF00155">
    <property type="entry name" value="Aminotran_1_2"/>
    <property type="match status" value="1"/>
</dbReference>
<dbReference type="CDD" id="cd00609">
    <property type="entry name" value="AAT_like"/>
    <property type="match status" value="1"/>
</dbReference>
<dbReference type="InterPro" id="IPR027619">
    <property type="entry name" value="C-S_lyase_PatB-like"/>
</dbReference>
<dbReference type="GO" id="GO:0030170">
    <property type="term" value="F:pyridoxal phosphate binding"/>
    <property type="evidence" value="ECO:0007669"/>
    <property type="project" value="InterPro"/>
</dbReference>
<comment type="cofactor">
    <cofactor evidence="1">
        <name>pyridoxal 5'-phosphate</name>
        <dbReference type="ChEBI" id="CHEBI:597326"/>
    </cofactor>
</comment>
<evidence type="ECO:0000256" key="5">
    <source>
        <dbReference type="ARBA" id="ARBA00037974"/>
    </source>
</evidence>
<dbReference type="RefSeq" id="WP_131911529.1">
    <property type="nucleotide sequence ID" value="NZ_OU594967.1"/>
</dbReference>
<dbReference type="InterPro" id="IPR015421">
    <property type="entry name" value="PyrdxlP-dep_Trfase_major"/>
</dbReference>
<reference evidence="7 8" key="1">
    <citation type="submission" date="2019-03" db="EMBL/GenBank/DDBJ databases">
        <title>Genomic Encyclopedia of Type Strains, Phase IV (KMG-IV): sequencing the most valuable type-strain genomes for metagenomic binning, comparative biology and taxonomic classification.</title>
        <authorList>
            <person name="Goeker M."/>
        </authorList>
    </citation>
    <scope>NUCLEOTIDE SEQUENCE [LARGE SCALE GENOMIC DNA]</scope>
    <source>
        <strain evidence="7 8">DSM 18577</strain>
    </source>
</reference>
<comment type="caution">
    <text evidence="7">The sequence shown here is derived from an EMBL/GenBank/DDBJ whole genome shotgun (WGS) entry which is preliminary data.</text>
</comment>
<dbReference type="Gene3D" id="3.40.640.10">
    <property type="entry name" value="Type I PLP-dependent aspartate aminotransferase-like (Major domain)"/>
    <property type="match status" value="1"/>
</dbReference>
<dbReference type="EMBL" id="SMGD01000011">
    <property type="protein sequence ID" value="TCK58558.1"/>
    <property type="molecule type" value="Genomic_DNA"/>
</dbReference>
<evidence type="ECO:0000259" key="6">
    <source>
        <dbReference type="Pfam" id="PF00155"/>
    </source>
</evidence>